<feature type="compositionally biased region" description="Basic and acidic residues" evidence="1">
    <location>
        <begin position="200"/>
        <end position="210"/>
    </location>
</feature>
<dbReference type="EMBL" id="OA572976">
    <property type="protein sequence ID" value="CAD7204709.1"/>
    <property type="molecule type" value="Genomic_DNA"/>
</dbReference>
<name>A0A7R8ZCQ1_TIMDO</name>
<feature type="compositionally biased region" description="Basic and acidic residues" evidence="1">
    <location>
        <begin position="292"/>
        <end position="312"/>
    </location>
</feature>
<feature type="compositionally biased region" description="Basic and acidic residues" evidence="1">
    <location>
        <begin position="232"/>
        <end position="252"/>
    </location>
</feature>
<evidence type="ECO:0000313" key="2">
    <source>
        <dbReference type="EMBL" id="CAD7204709.1"/>
    </source>
</evidence>
<dbReference type="AlphaFoldDB" id="A0A7R8ZCQ1"/>
<feature type="compositionally biased region" description="Basic and acidic residues" evidence="1">
    <location>
        <begin position="261"/>
        <end position="277"/>
    </location>
</feature>
<sequence>MVSDGVVAVDTAPPLFIQARQDVGHVVGEEPLVIEHCGQHLGHCGCRHAFLVLVEVHLEEKKHLEHASDSPHVAPQLLLWRPCLTCKRASRMRVRVSVSHQQPVAPSTVTSDSLNSLDCSRVDPLYTSAGLANPPADAPTCSLVALAHTLDTPVHTMYTPVHTLALGTLGLISRELRTEYTTAIAECLRVWNPPSLESKGQNKKDPDPSRRVSSYLPPRVPQSGKKSTAYLLDKEGDKENKESSQGKQREHAGSAVRQGGRQREQGEQSGRETERIRSAARVNNESTLVPLLDKEGDRENKERSQGKQREHAGPAVRQGGRQREQGAQPGRYHTILVFARVIEPYPYEYPDLLSVLQALHALL</sequence>
<accession>A0A7R8ZCQ1</accession>
<gene>
    <name evidence="2" type="ORF">TDIB3V08_LOCUS10867</name>
</gene>
<organism evidence="2">
    <name type="scientific">Timema douglasi</name>
    <name type="common">Walking stick</name>
    <dbReference type="NCBI Taxonomy" id="61478"/>
    <lineage>
        <taxon>Eukaryota</taxon>
        <taxon>Metazoa</taxon>
        <taxon>Ecdysozoa</taxon>
        <taxon>Arthropoda</taxon>
        <taxon>Hexapoda</taxon>
        <taxon>Insecta</taxon>
        <taxon>Pterygota</taxon>
        <taxon>Neoptera</taxon>
        <taxon>Polyneoptera</taxon>
        <taxon>Phasmatodea</taxon>
        <taxon>Timematodea</taxon>
        <taxon>Timematoidea</taxon>
        <taxon>Timematidae</taxon>
        <taxon>Timema</taxon>
    </lineage>
</organism>
<evidence type="ECO:0000256" key="1">
    <source>
        <dbReference type="SAM" id="MobiDB-lite"/>
    </source>
</evidence>
<proteinExistence type="predicted"/>
<reference evidence="2" key="1">
    <citation type="submission" date="2020-11" db="EMBL/GenBank/DDBJ databases">
        <authorList>
            <person name="Tran Van P."/>
        </authorList>
    </citation>
    <scope>NUCLEOTIDE SEQUENCE</scope>
</reference>
<feature type="region of interest" description="Disordered" evidence="1">
    <location>
        <begin position="193"/>
        <end position="328"/>
    </location>
</feature>
<protein>
    <submittedName>
        <fullName evidence="2">Uncharacterized protein</fullName>
    </submittedName>
</protein>